<evidence type="ECO:0000313" key="4">
    <source>
        <dbReference type="Proteomes" id="UP001620339"/>
    </source>
</evidence>
<dbReference type="Gene3D" id="3.40.50.720">
    <property type="entry name" value="NAD(P)-binding Rossmann-like Domain"/>
    <property type="match status" value="1"/>
</dbReference>
<dbReference type="Proteomes" id="UP001620339">
    <property type="component" value="Unassembled WGS sequence"/>
</dbReference>
<dbReference type="InterPro" id="IPR001509">
    <property type="entry name" value="Epimerase_deHydtase"/>
</dbReference>
<dbReference type="Pfam" id="PF01370">
    <property type="entry name" value="Epimerase"/>
    <property type="match status" value="1"/>
</dbReference>
<name>A0ABW8J4X3_9GAMM</name>
<accession>A0ABW8J4X3</accession>
<organism evidence="3 4">
    <name type="scientific">Rhodanobacter hydrolyticus</name>
    <dbReference type="NCBI Taxonomy" id="2250595"/>
    <lineage>
        <taxon>Bacteria</taxon>
        <taxon>Pseudomonadati</taxon>
        <taxon>Pseudomonadota</taxon>
        <taxon>Gammaproteobacteria</taxon>
        <taxon>Lysobacterales</taxon>
        <taxon>Rhodanobacteraceae</taxon>
        <taxon>Rhodanobacter</taxon>
    </lineage>
</organism>
<feature type="compositionally biased region" description="Basic and acidic residues" evidence="1">
    <location>
        <begin position="99"/>
        <end position="109"/>
    </location>
</feature>
<comment type="caution">
    <text evidence="3">The sequence shown here is derived from an EMBL/GenBank/DDBJ whole genome shotgun (WGS) entry which is preliminary data.</text>
</comment>
<dbReference type="PANTHER" id="PTHR12126:SF11">
    <property type="entry name" value="NADH DEHYDROGENASE [UBIQUINONE] 1 ALPHA SUBCOMPLEX SUBUNIT 9, MITOCHONDRIAL"/>
    <property type="match status" value="1"/>
</dbReference>
<evidence type="ECO:0000313" key="3">
    <source>
        <dbReference type="EMBL" id="MFK2877332.1"/>
    </source>
</evidence>
<evidence type="ECO:0000256" key="1">
    <source>
        <dbReference type="SAM" id="MobiDB-lite"/>
    </source>
</evidence>
<dbReference type="SUPFAM" id="SSF51735">
    <property type="entry name" value="NAD(P)-binding Rossmann-fold domains"/>
    <property type="match status" value="1"/>
</dbReference>
<dbReference type="RefSeq" id="WP_404613511.1">
    <property type="nucleotide sequence ID" value="NZ_JADIKK010000008.1"/>
</dbReference>
<gene>
    <name evidence="3" type="ORF">ISP25_09660</name>
</gene>
<dbReference type="PANTHER" id="PTHR12126">
    <property type="entry name" value="NADH-UBIQUINONE OXIDOREDUCTASE 39 KDA SUBUNIT-RELATED"/>
    <property type="match status" value="1"/>
</dbReference>
<proteinExistence type="predicted"/>
<feature type="domain" description="NAD-dependent epimerase/dehydratase" evidence="2">
    <location>
        <begin position="119"/>
        <end position="200"/>
    </location>
</feature>
<protein>
    <recommendedName>
        <fullName evidence="2">NAD-dependent epimerase/dehydratase domain-containing protein</fullName>
    </recommendedName>
</protein>
<reference evidence="3 4" key="1">
    <citation type="submission" date="2020-10" db="EMBL/GenBank/DDBJ databases">
        <title>Phylogeny of dyella-like bacteria.</title>
        <authorList>
            <person name="Fu J."/>
        </authorList>
    </citation>
    <scope>NUCLEOTIDE SEQUENCE [LARGE SCALE GENOMIC DNA]</scope>
    <source>
        <strain evidence="3 4">KACC 19113</strain>
    </source>
</reference>
<feature type="region of interest" description="Disordered" evidence="1">
    <location>
        <begin position="90"/>
        <end position="112"/>
    </location>
</feature>
<evidence type="ECO:0000259" key="2">
    <source>
        <dbReference type="Pfam" id="PF01370"/>
    </source>
</evidence>
<sequence>MSRLSVLVFGGSSQIGHFLLPRLVASGASVTALSRHTRASQPGLRWLHGNLPDALPDELPHPSAVISFGPLRPFADWLARMEFGSEPPRVIATSSMSAETKRDSGEPAERAISQQLRDGEQALAAACARHGAPWTVLRPTLIYGAGLDKSLSPIARRAWRTRVFPLPAGRGMRQPVHAEDIALAVLAALDCPASAGRILPIGGGERLTAHDMFARVRQTLPHANLPIALPAWLLHAGQRFAPAKLRGPLARLDADLIADNSELERLLGVTPRAFQPTADMWFPARG</sequence>
<dbReference type="EMBL" id="JADIKK010000008">
    <property type="protein sequence ID" value="MFK2877332.1"/>
    <property type="molecule type" value="Genomic_DNA"/>
</dbReference>
<dbReference type="InterPro" id="IPR036291">
    <property type="entry name" value="NAD(P)-bd_dom_sf"/>
</dbReference>
<dbReference type="InterPro" id="IPR051207">
    <property type="entry name" value="ComplexI_NDUFA9_subunit"/>
</dbReference>
<keyword evidence="4" id="KW-1185">Reference proteome</keyword>